<dbReference type="InterPro" id="IPR027383">
    <property type="entry name" value="Znf_put"/>
</dbReference>
<evidence type="ECO:0000256" key="4">
    <source>
        <dbReference type="SAM" id="Phobius"/>
    </source>
</evidence>
<evidence type="ECO:0000256" key="1">
    <source>
        <dbReference type="ARBA" id="ARBA00024353"/>
    </source>
</evidence>
<feature type="region of interest" description="Disordered" evidence="3">
    <location>
        <begin position="494"/>
        <end position="517"/>
    </location>
</feature>
<dbReference type="RefSeq" id="WP_301239528.1">
    <property type="nucleotide sequence ID" value="NZ_JANRHH010000045.1"/>
</dbReference>
<name>A0ABT8IPS0_9BACL</name>
<keyword evidence="4" id="KW-0472">Membrane</keyword>
<dbReference type="EMBL" id="JANRHH010000045">
    <property type="protein sequence ID" value="MDN4594718.1"/>
    <property type="molecule type" value="Genomic_DNA"/>
</dbReference>
<evidence type="ECO:0000313" key="7">
    <source>
        <dbReference type="EMBL" id="MDN4594718.1"/>
    </source>
</evidence>
<protein>
    <recommendedName>
        <fullName evidence="2">Anti-sigma-W factor RsiW</fullName>
    </recommendedName>
</protein>
<evidence type="ECO:0000256" key="3">
    <source>
        <dbReference type="SAM" id="MobiDB-lite"/>
    </source>
</evidence>
<dbReference type="Pfam" id="PF13786">
    <property type="entry name" value="DUF4179"/>
    <property type="match status" value="1"/>
</dbReference>
<feature type="domain" description="Putative zinc-finger" evidence="5">
    <location>
        <begin position="9"/>
        <end position="36"/>
    </location>
</feature>
<dbReference type="Pfam" id="PF13490">
    <property type="entry name" value="zf-HC2"/>
    <property type="match status" value="1"/>
</dbReference>
<evidence type="ECO:0000313" key="8">
    <source>
        <dbReference type="Proteomes" id="UP001174196"/>
    </source>
</evidence>
<feature type="domain" description="DUF4179" evidence="6">
    <location>
        <begin position="94"/>
        <end position="175"/>
    </location>
</feature>
<reference evidence="7" key="1">
    <citation type="submission" date="2022-08" db="EMBL/GenBank/DDBJ databases">
        <title>Polycladomyces zharkentsis sp. nov., a novel thermophilic CMC and starch-degrading bacterium isolated from a geothermal spring in Kazakhstan.</title>
        <authorList>
            <person name="Mashzhan A."/>
            <person name="Kistaubaeva A."/>
            <person name="Javier-Lopez R."/>
            <person name="Birkeland N.-K."/>
        </authorList>
    </citation>
    <scope>NUCLEOTIDE SEQUENCE</scope>
    <source>
        <strain evidence="7">KSR 13</strain>
    </source>
</reference>
<evidence type="ECO:0000256" key="2">
    <source>
        <dbReference type="ARBA" id="ARBA00024438"/>
    </source>
</evidence>
<proteinExistence type="inferred from homology"/>
<dbReference type="Gene3D" id="1.10.10.1320">
    <property type="entry name" value="Anti-sigma factor, zinc-finger domain"/>
    <property type="match status" value="1"/>
</dbReference>
<dbReference type="Proteomes" id="UP001174196">
    <property type="component" value="Unassembled WGS sequence"/>
</dbReference>
<keyword evidence="4" id="KW-0812">Transmembrane</keyword>
<gene>
    <name evidence="7" type="ORF">NWF35_12650</name>
</gene>
<sequence>MKCPGLNVLFAYLDGELSPEERSQTAAHLLKCPACRSLLDEWKDEDQQFREVLTEPSLPNSFVAEVRKEVEKIARKSACGAGPEKSGARKSGFKWMKRTAAAFAFLVLGIGITAWASPTFAEYLTATFRDFGLLPGVVKKNEYRNGYSVTDKGYTLRVTEVLANTNEVYFIYQVERDGKILDVRDISKDRHFLAIRSKLFDAQGKWINTMESHRPAKDWRSEMVGLKGFNQPKNSRITLVVKAKSIQGVQGNWELKIPLDLSKARVQKFKPGEQRVTPDGKFAFTLKEVSYTPTSAQIVAGVRLNGQEEARHKERRPELHFAYQIVDQSGEVISGTHHEDKWVMRYHVFPKGGGGEEYNFGPLPKKPLYLLFDAVYLAELTDKTYEFIPGREQTIRLNRAAYTLNNARLGKTTASLPKTPNHLLVDLTKTSVVENEDPLLIAKEDLWLVYDESGKEYSGMVINDNGRWVLEVPDLYRVPEEAENPTVRCHSVQVSGEDSAAETEMNRRNHINAPPFL</sequence>
<evidence type="ECO:0000259" key="6">
    <source>
        <dbReference type="Pfam" id="PF13786"/>
    </source>
</evidence>
<comment type="caution">
    <text evidence="7">The sequence shown here is derived from an EMBL/GenBank/DDBJ whole genome shotgun (WGS) entry which is preliminary data.</text>
</comment>
<evidence type="ECO:0000259" key="5">
    <source>
        <dbReference type="Pfam" id="PF13490"/>
    </source>
</evidence>
<accession>A0ABT8IPS0</accession>
<comment type="similarity">
    <text evidence="1">Belongs to the zinc-associated anti-sigma factor (ZAS) superfamily. Anti-sigma-W factor family.</text>
</comment>
<keyword evidence="4" id="KW-1133">Transmembrane helix</keyword>
<dbReference type="Gene3D" id="2.60.40.1630">
    <property type="entry name" value="bacillus anthracis domain"/>
    <property type="match status" value="1"/>
</dbReference>
<feature type="transmembrane region" description="Helical" evidence="4">
    <location>
        <begin position="99"/>
        <end position="117"/>
    </location>
</feature>
<organism evidence="7 8">
    <name type="scientific">Polycladomyces subterraneus</name>
    <dbReference type="NCBI Taxonomy" id="1016997"/>
    <lineage>
        <taxon>Bacteria</taxon>
        <taxon>Bacillati</taxon>
        <taxon>Bacillota</taxon>
        <taxon>Bacilli</taxon>
        <taxon>Bacillales</taxon>
        <taxon>Thermoactinomycetaceae</taxon>
        <taxon>Polycladomyces</taxon>
    </lineage>
</organism>
<dbReference type="InterPro" id="IPR041916">
    <property type="entry name" value="Anti_sigma_zinc_sf"/>
</dbReference>
<dbReference type="InterPro" id="IPR025436">
    <property type="entry name" value="DUF4179"/>
</dbReference>
<keyword evidence="8" id="KW-1185">Reference proteome</keyword>